<dbReference type="STRING" id="2163413.A0A4P6XL39"/>
<dbReference type="PANTHER" id="PTHR11851:SF126">
    <property type="entry name" value="CYTOCHROME B-C1 COMPLEX SUBUNIT 1, MITOCHONDRIAL"/>
    <property type="match status" value="1"/>
</dbReference>
<dbReference type="SUPFAM" id="SSF63411">
    <property type="entry name" value="LuxS/MPP-like metallohydrolase"/>
    <property type="match status" value="2"/>
</dbReference>
<dbReference type="GO" id="GO:0006627">
    <property type="term" value="P:protein processing involved in protein targeting to mitochondrion"/>
    <property type="evidence" value="ECO:0007669"/>
    <property type="project" value="TreeGrafter"/>
</dbReference>
<dbReference type="GO" id="GO:0004222">
    <property type="term" value="F:metalloendopeptidase activity"/>
    <property type="evidence" value="ECO:0007669"/>
    <property type="project" value="TreeGrafter"/>
</dbReference>
<name>A0A4P6XL39_9ASCO</name>
<dbReference type="Pfam" id="PF00675">
    <property type="entry name" value="Peptidase_M16"/>
    <property type="match status" value="1"/>
</dbReference>
<dbReference type="Proteomes" id="UP000292447">
    <property type="component" value="Chromosome II"/>
</dbReference>
<dbReference type="PANTHER" id="PTHR11851">
    <property type="entry name" value="METALLOPROTEASE"/>
    <property type="match status" value="1"/>
</dbReference>
<dbReference type="GO" id="GO:0009060">
    <property type="term" value="P:aerobic respiration"/>
    <property type="evidence" value="ECO:0007669"/>
    <property type="project" value="TreeGrafter"/>
</dbReference>
<keyword evidence="4" id="KW-1185">Reference proteome</keyword>
<feature type="domain" description="Peptidase M16 N-terminal" evidence="1">
    <location>
        <begin position="37"/>
        <end position="172"/>
    </location>
</feature>
<sequence>MIRGIRLGASAAAAARRSVSTLNAATKYTTLSNGVTVASEHNPHAPLAAVGVFFGAGSRAETPYNNGIAALTASVLGHGLDNGVLLSSQSSKETNAVIAQLSNADIAAAAQKVASVVSNAAAAVEKADFAAAKRAQIARAAALEAQPLQMLLEHLNASAFQGYSLGLPTLGTADSIADLEKSDALRLLEKHLVGSNTVVAASGNFEHEALVEALESALHVPGGIKPAVAPASFLGSEVRMRDDTMPKAYVSIAAQGEGLNSPAYHVAQVGAAIFGSFDHAAAISKFTSPKLASIVQEYHIVDKYQHFSTSYSDTGLWGFNAEISNLAQIDDFVHFTLKEWNRLSVSITDAEVARGKAQAKTALLASLNSPVAIASEVASKVLLQGYKASISQDLAAIDAITTKDVKAWASAALWDKDIVIAGTGSIEGLLDYNRSRNDMAMLRF</sequence>
<evidence type="ECO:0000313" key="4">
    <source>
        <dbReference type="Proteomes" id="UP000292447"/>
    </source>
</evidence>
<protein>
    <submittedName>
        <fullName evidence="3">Ubiquinol-cytochrome c reductase core subunit 1</fullName>
    </submittedName>
</protein>
<dbReference type="InterPro" id="IPR011249">
    <property type="entry name" value="Metalloenz_LuxS/M16"/>
</dbReference>
<dbReference type="InterPro" id="IPR011765">
    <property type="entry name" value="Pept_M16_N"/>
</dbReference>
<dbReference type="Pfam" id="PF05193">
    <property type="entry name" value="Peptidase_M16_C"/>
    <property type="match status" value="1"/>
</dbReference>
<dbReference type="InterPro" id="IPR050361">
    <property type="entry name" value="MPP/UQCRC_Complex"/>
</dbReference>
<proteinExistence type="predicted"/>
<dbReference type="Gene3D" id="3.30.830.10">
    <property type="entry name" value="Metalloenzyme, LuxS/M16 peptidase-like"/>
    <property type="match status" value="2"/>
</dbReference>
<evidence type="ECO:0000313" key="3">
    <source>
        <dbReference type="EMBL" id="QBM87235.1"/>
    </source>
</evidence>
<gene>
    <name evidence="3" type="primary">MPUL0B04350</name>
    <name evidence="3" type="ORF">METSCH_B04350</name>
</gene>
<feature type="domain" description="Peptidase M16 C-terminal" evidence="2">
    <location>
        <begin position="182"/>
        <end position="358"/>
    </location>
</feature>
<organism evidence="3 4">
    <name type="scientific">Metschnikowia aff. pulcherrima</name>
    <dbReference type="NCBI Taxonomy" id="2163413"/>
    <lineage>
        <taxon>Eukaryota</taxon>
        <taxon>Fungi</taxon>
        <taxon>Dikarya</taxon>
        <taxon>Ascomycota</taxon>
        <taxon>Saccharomycotina</taxon>
        <taxon>Pichiomycetes</taxon>
        <taxon>Metschnikowiaceae</taxon>
        <taxon>Metschnikowia</taxon>
    </lineage>
</organism>
<dbReference type="GO" id="GO:0046872">
    <property type="term" value="F:metal ion binding"/>
    <property type="evidence" value="ECO:0007669"/>
    <property type="project" value="InterPro"/>
</dbReference>
<accession>A0A4P6XL39</accession>
<dbReference type="GO" id="GO:0005739">
    <property type="term" value="C:mitochondrion"/>
    <property type="evidence" value="ECO:0007669"/>
    <property type="project" value="TreeGrafter"/>
</dbReference>
<reference evidence="4" key="1">
    <citation type="submission" date="2019-03" db="EMBL/GenBank/DDBJ databases">
        <title>Snf2 controls pulcherriminic acid biosynthesis and connects pigmentation and antifungal activity of the yeast Metschnikowia pulcherrima.</title>
        <authorList>
            <person name="Gore-Lloyd D."/>
            <person name="Sumann I."/>
            <person name="Brachmann A.O."/>
            <person name="Schneeberger K."/>
            <person name="Ortiz-Merino R.A."/>
            <person name="Moreno-Beltran M."/>
            <person name="Schlaefli M."/>
            <person name="Kirner P."/>
            <person name="Santos Kron A."/>
            <person name="Wolfe K.H."/>
            <person name="Piel J."/>
            <person name="Ahrens C.H."/>
            <person name="Henk D."/>
            <person name="Freimoser F.M."/>
        </authorList>
    </citation>
    <scope>NUCLEOTIDE SEQUENCE [LARGE SCALE GENOMIC DNA]</scope>
    <source>
        <strain evidence="4">APC 1.2</strain>
    </source>
</reference>
<dbReference type="AlphaFoldDB" id="A0A4P6XL39"/>
<evidence type="ECO:0000259" key="2">
    <source>
        <dbReference type="Pfam" id="PF05193"/>
    </source>
</evidence>
<dbReference type="InterPro" id="IPR007863">
    <property type="entry name" value="Peptidase_M16_C"/>
</dbReference>
<dbReference type="EMBL" id="CP034457">
    <property type="protein sequence ID" value="QBM87235.1"/>
    <property type="molecule type" value="Genomic_DNA"/>
</dbReference>
<evidence type="ECO:0000259" key="1">
    <source>
        <dbReference type="Pfam" id="PF00675"/>
    </source>
</evidence>